<dbReference type="GO" id="GO:0006352">
    <property type="term" value="P:DNA-templated transcription initiation"/>
    <property type="evidence" value="ECO:0007669"/>
    <property type="project" value="InterPro"/>
</dbReference>
<dbReference type="GO" id="GO:0003677">
    <property type="term" value="F:DNA binding"/>
    <property type="evidence" value="ECO:0007669"/>
    <property type="project" value="UniProtKB-KW"/>
</dbReference>
<dbReference type="Pfam" id="PF08281">
    <property type="entry name" value="Sigma70_r4_2"/>
    <property type="match status" value="1"/>
</dbReference>
<evidence type="ECO:0000256" key="5">
    <source>
        <dbReference type="ARBA" id="ARBA00023163"/>
    </source>
</evidence>
<dbReference type="SUPFAM" id="SSF88659">
    <property type="entry name" value="Sigma3 and sigma4 domains of RNA polymerase sigma factors"/>
    <property type="match status" value="1"/>
</dbReference>
<dbReference type="Gene3D" id="1.10.10.10">
    <property type="entry name" value="Winged helix-like DNA-binding domain superfamily/Winged helix DNA-binding domain"/>
    <property type="match status" value="1"/>
</dbReference>
<gene>
    <name evidence="7" type="ordered locus">Sinac_7480</name>
</gene>
<dbReference type="Gene3D" id="1.10.1740.10">
    <property type="match status" value="1"/>
</dbReference>
<dbReference type="InterPro" id="IPR039425">
    <property type="entry name" value="RNA_pol_sigma-70-like"/>
</dbReference>
<dbReference type="HOGENOM" id="CLU_1389397_0_0_0"/>
<reference evidence="7 8" key="1">
    <citation type="submission" date="2012-02" db="EMBL/GenBank/DDBJ databases">
        <title>Complete sequence of chromosome of Singulisphaera acidiphila DSM 18658.</title>
        <authorList>
            <consortium name="US DOE Joint Genome Institute (JGI-PGF)"/>
            <person name="Lucas S."/>
            <person name="Copeland A."/>
            <person name="Lapidus A."/>
            <person name="Glavina del Rio T."/>
            <person name="Dalin E."/>
            <person name="Tice H."/>
            <person name="Bruce D."/>
            <person name="Goodwin L."/>
            <person name="Pitluck S."/>
            <person name="Peters L."/>
            <person name="Ovchinnikova G."/>
            <person name="Chertkov O."/>
            <person name="Kyrpides N."/>
            <person name="Mavromatis K."/>
            <person name="Ivanova N."/>
            <person name="Brettin T."/>
            <person name="Detter J.C."/>
            <person name="Han C."/>
            <person name="Larimer F."/>
            <person name="Land M."/>
            <person name="Hauser L."/>
            <person name="Markowitz V."/>
            <person name="Cheng J.-F."/>
            <person name="Hugenholtz P."/>
            <person name="Woyke T."/>
            <person name="Wu D."/>
            <person name="Tindall B."/>
            <person name="Pomrenke H."/>
            <person name="Brambilla E."/>
            <person name="Klenk H.-P."/>
            <person name="Eisen J.A."/>
        </authorList>
    </citation>
    <scope>NUCLEOTIDE SEQUENCE [LARGE SCALE GENOMIC DNA]</scope>
    <source>
        <strain evidence="8">ATCC BAA-1392 / DSM 18658 / VKM B-2454 / MOB10</strain>
    </source>
</reference>
<evidence type="ECO:0000256" key="1">
    <source>
        <dbReference type="ARBA" id="ARBA00010641"/>
    </source>
</evidence>
<dbReference type="InterPro" id="IPR013324">
    <property type="entry name" value="RNA_pol_sigma_r3/r4-like"/>
</dbReference>
<name>L0DQ63_SINAD</name>
<dbReference type="KEGG" id="saci:Sinac_7480"/>
<dbReference type="Proteomes" id="UP000010798">
    <property type="component" value="Chromosome"/>
</dbReference>
<evidence type="ECO:0000259" key="6">
    <source>
        <dbReference type="Pfam" id="PF08281"/>
    </source>
</evidence>
<sequence>MDEDSRESFSDMVARARSGDERALAELAGQYEAEVRIAARVLLGPLLRPHVDSMDLVQSIHRSLLVGLRSNKFEFTRPEQLLALVLTMVRRKAARCVRLQSRRLRLTAKAVTSGSWPSGETTGADPAEAVQHDDALRYLMDQLDGTDRRVVELRLQGYSTAEAARELGLDPDSLRVRLSRLRRRLAGHERQLAEAI</sequence>
<dbReference type="EMBL" id="CP003364">
    <property type="protein sequence ID" value="AGA31514.1"/>
    <property type="molecule type" value="Genomic_DNA"/>
</dbReference>
<evidence type="ECO:0000256" key="2">
    <source>
        <dbReference type="ARBA" id="ARBA00023015"/>
    </source>
</evidence>
<keyword evidence="5" id="KW-0804">Transcription</keyword>
<dbReference type="SUPFAM" id="SSF88946">
    <property type="entry name" value="Sigma2 domain of RNA polymerase sigma factors"/>
    <property type="match status" value="1"/>
</dbReference>
<evidence type="ECO:0000313" key="7">
    <source>
        <dbReference type="EMBL" id="AGA31514.1"/>
    </source>
</evidence>
<protein>
    <submittedName>
        <fullName evidence="7">DNA-directed RNA polymerase specialized sigma subunit, sigma24</fullName>
    </submittedName>
</protein>
<comment type="similarity">
    <text evidence="1">Belongs to the sigma-70 factor family. ECF subfamily.</text>
</comment>
<dbReference type="AlphaFoldDB" id="L0DQ63"/>
<dbReference type="PANTHER" id="PTHR43133:SF8">
    <property type="entry name" value="RNA POLYMERASE SIGMA FACTOR HI_1459-RELATED"/>
    <property type="match status" value="1"/>
</dbReference>
<keyword evidence="3" id="KW-0731">Sigma factor</keyword>
<dbReference type="OrthoDB" id="284618at2"/>
<feature type="domain" description="RNA polymerase sigma factor 70 region 4 type 2" evidence="6">
    <location>
        <begin position="134"/>
        <end position="185"/>
    </location>
</feature>
<dbReference type="GO" id="GO:0016987">
    <property type="term" value="F:sigma factor activity"/>
    <property type="evidence" value="ECO:0007669"/>
    <property type="project" value="UniProtKB-KW"/>
</dbReference>
<evidence type="ECO:0000256" key="3">
    <source>
        <dbReference type="ARBA" id="ARBA00023082"/>
    </source>
</evidence>
<dbReference type="eggNOG" id="COG1595">
    <property type="taxonomic scope" value="Bacteria"/>
</dbReference>
<accession>L0DQ63</accession>
<proteinExistence type="inferred from homology"/>
<keyword evidence="7" id="KW-0240">DNA-directed RNA polymerase</keyword>
<keyword evidence="4" id="KW-0238">DNA-binding</keyword>
<dbReference type="InterPro" id="IPR036388">
    <property type="entry name" value="WH-like_DNA-bd_sf"/>
</dbReference>
<dbReference type="GO" id="GO:0000428">
    <property type="term" value="C:DNA-directed RNA polymerase complex"/>
    <property type="evidence" value="ECO:0007669"/>
    <property type="project" value="UniProtKB-KW"/>
</dbReference>
<keyword evidence="8" id="KW-1185">Reference proteome</keyword>
<keyword evidence="2" id="KW-0805">Transcription regulation</keyword>
<evidence type="ECO:0000313" key="8">
    <source>
        <dbReference type="Proteomes" id="UP000010798"/>
    </source>
</evidence>
<dbReference type="InterPro" id="IPR013325">
    <property type="entry name" value="RNA_pol_sigma_r2"/>
</dbReference>
<evidence type="ECO:0000256" key="4">
    <source>
        <dbReference type="ARBA" id="ARBA00023125"/>
    </source>
</evidence>
<organism evidence="7 8">
    <name type="scientific">Singulisphaera acidiphila (strain ATCC BAA-1392 / DSM 18658 / VKM B-2454 / MOB10)</name>
    <dbReference type="NCBI Taxonomy" id="886293"/>
    <lineage>
        <taxon>Bacteria</taxon>
        <taxon>Pseudomonadati</taxon>
        <taxon>Planctomycetota</taxon>
        <taxon>Planctomycetia</taxon>
        <taxon>Isosphaerales</taxon>
        <taxon>Isosphaeraceae</taxon>
        <taxon>Singulisphaera</taxon>
    </lineage>
</organism>
<dbReference type="PANTHER" id="PTHR43133">
    <property type="entry name" value="RNA POLYMERASE ECF-TYPE SIGMA FACTO"/>
    <property type="match status" value="1"/>
</dbReference>
<dbReference type="InterPro" id="IPR013249">
    <property type="entry name" value="RNA_pol_sigma70_r4_t2"/>
</dbReference>